<dbReference type="OrthoDB" id="3062416at2759"/>
<proteinExistence type="predicted"/>
<feature type="compositionally biased region" description="Acidic residues" evidence="1">
    <location>
        <begin position="413"/>
        <end position="435"/>
    </location>
</feature>
<protein>
    <submittedName>
        <fullName evidence="2">Uncharacterized protein</fullName>
    </submittedName>
</protein>
<organism evidence="2 3">
    <name type="scientific">Laccaria amethystina LaAM-08-1</name>
    <dbReference type="NCBI Taxonomy" id="1095629"/>
    <lineage>
        <taxon>Eukaryota</taxon>
        <taxon>Fungi</taxon>
        <taxon>Dikarya</taxon>
        <taxon>Basidiomycota</taxon>
        <taxon>Agaricomycotina</taxon>
        <taxon>Agaricomycetes</taxon>
        <taxon>Agaricomycetidae</taxon>
        <taxon>Agaricales</taxon>
        <taxon>Agaricineae</taxon>
        <taxon>Hydnangiaceae</taxon>
        <taxon>Laccaria</taxon>
    </lineage>
</organism>
<reference evidence="3" key="2">
    <citation type="submission" date="2015-01" db="EMBL/GenBank/DDBJ databases">
        <title>Evolutionary Origins and Diversification of the Mycorrhizal Mutualists.</title>
        <authorList>
            <consortium name="DOE Joint Genome Institute"/>
            <consortium name="Mycorrhizal Genomics Consortium"/>
            <person name="Kohler A."/>
            <person name="Kuo A."/>
            <person name="Nagy L.G."/>
            <person name="Floudas D."/>
            <person name="Copeland A."/>
            <person name="Barry K.W."/>
            <person name="Cichocki N."/>
            <person name="Veneault-Fourrey C."/>
            <person name="LaButti K."/>
            <person name="Lindquist E.A."/>
            <person name="Lipzen A."/>
            <person name="Lundell T."/>
            <person name="Morin E."/>
            <person name="Murat C."/>
            <person name="Riley R."/>
            <person name="Ohm R."/>
            <person name="Sun H."/>
            <person name="Tunlid A."/>
            <person name="Henrissat B."/>
            <person name="Grigoriev I.V."/>
            <person name="Hibbett D.S."/>
            <person name="Martin F."/>
        </authorList>
    </citation>
    <scope>NUCLEOTIDE SEQUENCE [LARGE SCALE GENOMIC DNA]</scope>
    <source>
        <strain evidence="3">LaAM-08-1</strain>
    </source>
</reference>
<dbReference type="Proteomes" id="UP000054477">
    <property type="component" value="Unassembled WGS sequence"/>
</dbReference>
<feature type="region of interest" description="Disordered" evidence="1">
    <location>
        <begin position="350"/>
        <end position="478"/>
    </location>
</feature>
<dbReference type="AlphaFoldDB" id="A0A0C9WMF9"/>
<dbReference type="HOGENOM" id="CLU_021048_0_0_1"/>
<dbReference type="EMBL" id="KN839058">
    <property type="protein sequence ID" value="KIJ91085.1"/>
    <property type="molecule type" value="Genomic_DNA"/>
</dbReference>
<sequence>MAAVGSSVEEPKTLVDAQPLLQPLTRNWANGARLEFLNGYLEDYKAALTHPNREACSDLIDKIVNAWFAKFHWTLTVKEDPDVIERRVPVGEGGFEHLSAEDSATKGKVIERMRTSLTNWFDRRTKRAAKKRPKSAADDPAALLLDRLLGRDSGPPKLSAGWAVWGKASFSSMKAAFDKSFEAGGKPESRRASECNKYKKLEFEKLSEEEQQSWNDKAKKDHQSAKEAYKKLKDNLPEMLPPKEAQLALNELPNVLGPVIQGLGQALGMHVTILLGGPEPKKKGVLNIISLHQGLNKAAVPKPWGVADKEGFKIVKAQFLEFLKTCYSPEEQRARAIDESDVVAISTNPVATTSNIDGDGADLNTEGARTSPLGPVSAPAATEDRGKRKRAEREAVKPRKKQKKQKKHRNASDEELSAEDDDEDEDEDEDEDDAESNGREELTSDEDEQRIRSSKSTKGTTMDPSRFIGDNETDVESPVIDTGHPPSIKLPEPAAVDGDVAHAPIIQESTSIAGVAPPSTVPPPLTIEGLQSPLAVTLPPVDVKWPTWFGKAYAQLASGELGPAFAATILKYVELEKRTDFGIGGAGTGFKNDKRPAEVAWWIARGRKVTPKITLQKLPAFEQAWWAWWKGLQPIARGATEVKGFLNATHRSPLDGEDGWAILATLLWWATALGDDCSSHAGWIAAVEDVSWVMSQLLDSSDLGSSSLVSQKPAASTSKKRARSSLVLQVPAAPPSKKRKRKP</sequence>
<name>A0A0C9WMF9_9AGAR</name>
<gene>
    <name evidence="2" type="ORF">K443DRAFT_14695</name>
</gene>
<feature type="compositionally biased region" description="Basic residues" evidence="1">
    <location>
        <begin position="398"/>
        <end position="409"/>
    </location>
</feature>
<dbReference type="STRING" id="1095629.A0A0C9WMF9"/>
<evidence type="ECO:0000313" key="3">
    <source>
        <dbReference type="Proteomes" id="UP000054477"/>
    </source>
</evidence>
<accession>A0A0C9WMF9</accession>
<keyword evidence="3" id="KW-1185">Reference proteome</keyword>
<feature type="compositionally biased region" description="Basic and acidic residues" evidence="1">
    <location>
        <begin position="382"/>
        <end position="397"/>
    </location>
</feature>
<feature type="compositionally biased region" description="Polar residues" evidence="1">
    <location>
        <begin position="454"/>
        <end position="463"/>
    </location>
</feature>
<feature type="region of interest" description="Disordered" evidence="1">
    <location>
        <begin position="703"/>
        <end position="743"/>
    </location>
</feature>
<evidence type="ECO:0000256" key="1">
    <source>
        <dbReference type="SAM" id="MobiDB-lite"/>
    </source>
</evidence>
<evidence type="ECO:0000313" key="2">
    <source>
        <dbReference type="EMBL" id="KIJ91085.1"/>
    </source>
</evidence>
<feature type="compositionally biased region" description="Low complexity" evidence="1">
    <location>
        <begin position="703"/>
        <end position="717"/>
    </location>
</feature>
<reference evidence="2 3" key="1">
    <citation type="submission" date="2014-04" db="EMBL/GenBank/DDBJ databases">
        <authorList>
            <consortium name="DOE Joint Genome Institute"/>
            <person name="Kuo A."/>
            <person name="Kohler A."/>
            <person name="Nagy L.G."/>
            <person name="Floudas D."/>
            <person name="Copeland A."/>
            <person name="Barry K.W."/>
            <person name="Cichocki N."/>
            <person name="Veneault-Fourrey C."/>
            <person name="LaButti K."/>
            <person name="Lindquist E.A."/>
            <person name="Lipzen A."/>
            <person name="Lundell T."/>
            <person name="Morin E."/>
            <person name="Murat C."/>
            <person name="Sun H."/>
            <person name="Tunlid A."/>
            <person name="Henrissat B."/>
            <person name="Grigoriev I.V."/>
            <person name="Hibbett D.S."/>
            <person name="Martin F."/>
            <person name="Nordberg H.P."/>
            <person name="Cantor M.N."/>
            <person name="Hua S.X."/>
        </authorList>
    </citation>
    <scope>NUCLEOTIDE SEQUENCE [LARGE SCALE GENOMIC DNA]</scope>
    <source>
        <strain evidence="2 3">LaAM-08-1</strain>
    </source>
</reference>